<dbReference type="PANTHER" id="PTHR43394">
    <property type="entry name" value="ATP-DEPENDENT PERMEASE MDL1, MITOCHONDRIAL"/>
    <property type="match status" value="1"/>
</dbReference>
<keyword evidence="3 5" id="KW-1133">Transmembrane helix</keyword>
<feature type="transmembrane region" description="Helical" evidence="5">
    <location>
        <begin position="242"/>
        <end position="264"/>
    </location>
</feature>
<dbReference type="Gene3D" id="1.20.1560.10">
    <property type="entry name" value="ABC transporter type 1, transmembrane domain"/>
    <property type="match status" value="1"/>
</dbReference>
<dbReference type="PROSITE" id="PS50929">
    <property type="entry name" value="ABC_TM1F"/>
    <property type="match status" value="1"/>
</dbReference>
<feature type="transmembrane region" description="Helical" evidence="5">
    <location>
        <begin position="161"/>
        <end position="178"/>
    </location>
</feature>
<comment type="caution">
    <text evidence="7">The sequence shown here is derived from an EMBL/GenBank/DDBJ whole genome shotgun (WGS) entry which is preliminary data.</text>
</comment>
<dbReference type="CDD" id="cd18551">
    <property type="entry name" value="ABC_6TM_LmrA_like"/>
    <property type="match status" value="1"/>
</dbReference>
<evidence type="ECO:0000256" key="2">
    <source>
        <dbReference type="ARBA" id="ARBA00022692"/>
    </source>
</evidence>
<dbReference type="GO" id="GO:0015421">
    <property type="term" value="F:ABC-type oligopeptide transporter activity"/>
    <property type="evidence" value="ECO:0007669"/>
    <property type="project" value="TreeGrafter"/>
</dbReference>
<feature type="transmembrane region" description="Helical" evidence="5">
    <location>
        <begin position="276"/>
        <end position="297"/>
    </location>
</feature>
<dbReference type="GO" id="GO:0005886">
    <property type="term" value="C:plasma membrane"/>
    <property type="evidence" value="ECO:0007669"/>
    <property type="project" value="UniProtKB-SubCell"/>
</dbReference>
<dbReference type="Proteomes" id="UP000075591">
    <property type="component" value="Unassembled WGS sequence"/>
</dbReference>
<reference evidence="7 8" key="1">
    <citation type="submission" date="2015-12" db="EMBL/GenBank/DDBJ databases">
        <title>Bacillus cereus Group isolate.</title>
        <authorList>
            <person name="Kovac J."/>
        </authorList>
    </citation>
    <scope>NUCLEOTIDE SEQUENCE [LARGE SCALE GENOMIC DNA]</scope>
    <source>
        <strain evidence="7 8">FSL W8-0275</strain>
    </source>
</reference>
<keyword evidence="4 5" id="KW-0472">Membrane</keyword>
<dbReference type="InterPro" id="IPR027417">
    <property type="entry name" value="P-loop_NTPase"/>
</dbReference>
<dbReference type="Pfam" id="PF00664">
    <property type="entry name" value="ABC_membrane"/>
    <property type="match status" value="1"/>
</dbReference>
<dbReference type="AlphaFoldDB" id="A0A150B7F4"/>
<dbReference type="InterPro" id="IPR003439">
    <property type="entry name" value="ABC_transporter-like_ATP-bd"/>
</dbReference>
<feature type="non-terminal residue" evidence="7">
    <location>
        <position position="494"/>
    </location>
</feature>
<keyword evidence="2 5" id="KW-0812">Transmembrane</keyword>
<dbReference type="InterPro" id="IPR017871">
    <property type="entry name" value="ABC_transporter-like_CS"/>
</dbReference>
<feature type="domain" description="ABC transmembrane type-1" evidence="6">
    <location>
        <begin position="24"/>
        <end position="302"/>
    </location>
</feature>
<accession>A0A150B7F4</accession>
<dbReference type="RefSeq" id="WP_061654097.1">
    <property type="nucleotide sequence ID" value="NZ_LOMT01000004.1"/>
</dbReference>
<evidence type="ECO:0000256" key="4">
    <source>
        <dbReference type="ARBA" id="ARBA00023136"/>
    </source>
</evidence>
<name>A0A150B7F4_BACCE</name>
<feature type="transmembrane region" description="Helical" evidence="5">
    <location>
        <begin position="63"/>
        <end position="81"/>
    </location>
</feature>
<sequence length="494" mass="56276">MKSEKEFWIKKVWNITNPSKSYFILGLFLSIVSGLFSLVIPLLIRDIMDQFSKGVSFELLSKLFFFLILGMVFTSFSLYLLSKVGEEIVKNLRDKLWSKLLKLPINYYNKNKSGEMVSRITNDTTVIVNVMTHEIIDLITNCITLILSIIILFTLDIPMTLVLISVIPITLFVVMPLGKRIHDVSFQEQTTMSQLTAYLSQRLSEIKFIKAYNNQLKEIENGKGYFLFLLKCRLKKAKINSILIPIVGLFTHVILIGVIGFGAWRVDQGLISSGELVAFLLYLFQIVTPFVQMNHFITSLQEAKGAMKRIFEILEEQEEQEEQIEIVTQNNIILPTELEFKNVSFGYNENQTILKDVSFKIKKGSLTALVGPSGSGKSTIFSLIERFYNPIKGDILLGNQSYKYINLNNWRENFSYVSQDTSIFPGTVKENILYGVNKTITDNEIIEISKLANAHEFIMNFPDGYNTQVGERGNQLSGGQKQRIAIARALIRNT</sequence>
<gene>
    <name evidence="7" type="ORF">AT274_00055</name>
</gene>
<dbReference type="InterPro" id="IPR036640">
    <property type="entry name" value="ABC1_TM_sf"/>
</dbReference>
<dbReference type="SUPFAM" id="SSF90123">
    <property type="entry name" value="ABC transporter transmembrane region"/>
    <property type="match status" value="1"/>
</dbReference>
<dbReference type="PROSITE" id="PS00211">
    <property type="entry name" value="ABC_TRANSPORTER_1"/>
    <property type="match status" value="1"/>
</dbReference>
<dbReference type="SUPFAM" id="SSF52540">
    <property type="entry name" value="P-loop containing nucleoside triphosphate hydrolases"/>
    <property type="match status" value="1"/>
</dbReference>
<comment type="subcellular location">
    <subcellularLocation>
        <location evidence="1">Cell membrane</location>
        <topology evidence="1">Multi-pass membrane protein</topology>
    </subcellularLocation>
</comment>
<evidence type="ECO:0000313" key="8">
    <source>
        <dbReference type="Proteomes" id="UP000075591"/>
    </source>
</evidence>
<feature type="transmembrane region" description="Helical" evidence="5">
    <location>
        <begin position="135"/>
        <end position="155"/>
    </location>
</feature>
<evidence type="ECO:0000256" key="5">
    <source>
        <dbReference type="SAM" id="Phobius"/>
    </source>
</evidence>
<dbReference type="Pfam" id="PF00005">
    <property type="entry name" value="ABC_tran"/>
    <property type="match status" value="1"/>
</dbReference>
<feature type="transmembrane region" description="Helical" evidence="5">
    <location>
        <begin position="21"/>
        <end position="43"/>
    </location>
</feature>
<evidence type="ECO:0000313" key="7">
    <source>
        <dbReference type="EMBL" id="KXY03879.1"/>
    </source>
</evidence>
<evidence type="ECO:0000256" key="3">
    <source>
        <dbReference type="ARBA" id="ARBA00022989"/>
    </source>
</evidence>
<dbReference type="InterPro" id="IPR011527">
    <property type="entry name" value="ABC1_TM_dom"/>
</dbReference>
<dbReference type="PANTHER" id="PTHR43394:SF1">
    <property type="entry name" value="ATP-BINDING CASSETTE SUB-FAMILY B MEMBER 10, MITOCHONDRIAL"/>
    <property type="match status" value="1"/>
</dbReference>
<dbReference type="InterPro" id="IPR039421">
    <property type="entry name" value="Type_1_exporter"/>
</dbReference>
<dbReference type="GO" id="GO:0005524">
    <property type="term" value="F:ATP binding"/>
    <property type="evidence" value="ECO:0007669"/>
    <property type="project" value="InterPro"/>
</dbReference>
<organism evidence="7 8">
    <name type="scientific">Bacillus cereus</name>
    <dbReference type="NCBI Taxonomy" id="1396"/>
    <lineage>
        <taxon>Bacteria</taxon>
        <taxon>Bacillati</taxon>
        <taxon>Bacillota</taxon>
        <taxon>Bacilli</taxon>
        <taxon>Bacillales</taxon>
        <taxon>Bacillaceae</taxon>
        <taxon>Bacillus</taxon>
        <taxon>Bacillus cereus group</taxon>
    </lineage>
</organism>
<dbReference type="GO" id="GO:0016887">
    <property type="term" value="F:ATP hydrolysis activity"/>
    <property type="evidence" value="ECO:0007669"/>
    <property type="project" value="InterPro"/>
</dbReference>
<evidence type="ECO:0000259" key="6">
    <source>
        <dbReference type="PROSITE" id="PS50929"/>
    </source>
</evidence>
<dbReference type="Gene3D" id="3.40.50.300">
    <property type="entry name" value="P-loop containing nucleotide triphosphate hydrolases"/>
    <property type="match status" value="1"/>
</dbReference>
<protein>
    <recommendedName>
        <fullName evidence="6">ABC transmembrane type-1 domain-containing protein</fullName>
    </recommendedName>
</protein>
<proteinExistence type="predicted"/>
<evidence type="ECO:0000256" key="1">
    <source>
        <dbReference type="ARBA" id="ARBA00004651"/>
    </source>
</evidence>
<dbReference type="EMBL" id="LOMT01000004">
    <property type="protein sequence ID" value="KXY03879.1"/>
    <property type="molecule type" value="Genomic_DNA"/>
</dbReference>